<accession>A0A6A4S5H2</accession>
<comment type="caution">
    <text evidence="2">The sequence shown here is derived from an EMBL/GenBank/DDBJ whole genome shotgun (WGS) entry which is preliminary data.</text>
</comment>
<reference evidence="2 3" key="1">
    <citation type="submission" date="2019-06" db="EMBL/GenBank/DDBJ databases">
        <title>Draft genomes of female and male turbot (Scophthalmus maximus).</title>
        <authorList>
            <person name="Xu H."/>
            <person name="Xu X.-W."/>
            <person name="Shao C."/>
            <person name="Chen S."/>
        </authorList>
    </citation>
    <scope>NUCLEOTIDE SEQUENCE [LARGE SCALE GENOMIC DNA]</scope>
    <source>
        <strain evidence="2">Ysfricsl-2016a</strain>
        <tissue evidence="2">Blood</tissue>
    </source>
</reference>
<gene>
    <name evidence="2" type="ORF">F2P81_020550</name>
</gene>
<sequence>MNATTASVLNQDVEIFAPRRVSCSGDDTSPIRLQIKRVCCKGKDTVTERTPLGSNTVKIRRRIGNPSARVDCTHSVCVHRRISRTFRRQREEAPLLSPHENAKGERQPHAAENRTRAER</sequence>
<name>A0A6A4S5H2_SCOMX</name>
<feature type="region of interest" description="Disordered" evidence="1">
    <location>
        <begin position="87"/>
        <end position="119"/>
    </location>
</feature>
<dbReference type="Proteomes" id="UP000438429">
    <property type="component" value="Unassembled WGS sequence"/>
</dbReference>
<feature type="compositionally biased region" description="Basic and acidic residues" evidence="1">
    <location>
        <begin position="100"/>
        <end position="119"/>
    </location>
</feature>
<evidence type="ECO:0000313" key="3">
    <source>
        <dbReference type="Proteomes" id="UP000438429"/>
    </source>
</evidence>
<evidence type="ECO:0000313" key="2">
    <source>
        <dbReference type="EMBL" id="KAF0027809.1"/>
    </source>
</evidence>
<proteinExistence type="predicted"/>
<protein>
    <submittedName>
        <fullName evidence="2">Uncharacterized protein</fullName>
    </submittedName>
</protein>
<dbReference type="EMBL" id="VEVO01000018">
    <property type="protein sequence ID" value="KAF0027809.1"/>
    <property type="molecule type" value="Genomic_DNA"/>
</dbReference>
<organism evidence="2 3">
    <name type="scientific">Scophthalmus maximus</name>
    <name type="common">Turbot</name>
    <name type="synonym">Psetta maxima</name>
    <dbReference type="NCBI Taxonomy" id="52904"/>
    <lineage>
        <taxon>Eukaryota</taxon>
        <taxon>Metazoa</taxon>
        <taxon>Chordata</taxon>
        <taxon>Craniata</taxon>
        <taxon>Vertebrata</taxon>
        <taxon>Euteleostomi</taxon>
        <taxon>Actinopterygii</taxon>
        <taxon>Neopterygii</taxon>
        <taxon>Teleostei</taxon>
        <taxon>Neoteleostei</taxon>
        <taxon>Acanthomorphata</taxon>
        <taxon>Carangaria</taxon>
        <taxon>Pleuronectiformes</taxon>
        <taxon>Pleuronectoidei</taxon>
        <taxon>Scophthalmidae</taxon>
        <taxon>Scophthalmus</taxon>
    </lineage>
</organism>
<dbReference type="AlphaFoldDB" id="A0A6A4S5H2"/>
<evidence type="ECO:0000256" key="1">
    <source>
        <dbReference type="SAM" id="MobiDB-lite"/>
    </source>
</evidence>